<gene>
    <name evidence="2" type="ORF">SAMN05421841_2690</name>
</gene>
<dbReference type="AlphaFoldDB" id="A0A1I0RJ49"/>
<proteinExistence type="predicted"/>
<dbReference type="STRING" id="356305.SAMN05421841_2690"/>
<sequence>MKKIIDKNFHLILISLVIIVIGYWYLSSSDGLKDISKRKKYTIALTVSDWHHKDTNGIGVDYEYFVNSIKYSNTINLDLKKGQKYLLVFDSIIPENNVLLDIYPINSFSLVPLNGWKINELPIKVDSSKINNIILER</sequence>
<name>A0A1I0RJ49_9FLAO</name>
<evidence type="ECO:0000313" key="2">
    <source>
        <dbReference type="EMBL" id="SEW40298.1"/>
    </source>
</evidence>
<evidence type="ECO:0000256" key="1">
    <source>
        <dbReference type="SAM" id="Phobius"/>
    </source>
</evidence>
<feature type="transmembrane region" description="Helical" evidence="1">
    <location>
        <begin position="9"/>
        <end position="26"/>
    </location>
</feature>
<dbReference type="RefSeq" id="WP_089793384.1">
    <property type="nucleotide sequence ID" value="NZ_FOIU01000002.1"/>
</dbReference>
<dbReference type="OrthoDB" id="1254494at2"/>
<keyword evidence="1" id="KW-0812">Transmembrane</keyword>
<keyword evidence="1" id="KW-0472">Membrane</keyword>
<protein>
    <submittedName>
        <fullName evidence="2">Uncharacterized protein</fullName>
    </submittedName>
</protein>
<keyword evidence="3" id="KW-1185">Reference proteome</keyword>
<keyword evidence="1" id="KW-1133">Transmembrane helix</keyword>
<evidence type="ECO:0000313" key="3">
    <source>
        <dbReference type="Proteomes" id="UP000199469"/>
    </source>
</evidence>
<accession>A0A1I0RJ49</accession>
<organism evidence="2 3">
    <name type="scientific">Chryseobacterium wanjuense</name>
    <dbReference type="NCBI Taxonomy" id="356305"/>
    <lineage>
        <taxon>Bacteria</taxon>
        <taxon>Pseudomonadati</taxon>
        <taxon>Bacteroidota</taxon>
        <taxon>Flavobacteriia</taxon>
        <taxon>Flavobacteriales</taxon>
        <taxon>Weeksellaceae</taxon>
        <taxon>Chryseobacterium group</taxon>
        <taxon>Chryseobacterium</taxon>
    </lineage>
</organism>
<dbReference type="EMBL" id="FOIU01000002">
    <property type="protein sequence ID" value="SEW40298.1"/>
    <property type="molecule type" value="Genomic_DNA"/>
</dbReference>
<dbReference type="Proteomes" id="UP000199469">
    <property type="component" value="Unassembled WGS sequence"/>
</dbReference>
<reference evidence="3" key="1">
    <citation type="submission" date="2016-10" db="EMBL/GenBank/DDBJ databases">
        <authorList>
            <person name="Varghese N."/>
            <person name="Submissions S."/>
        </authorList>
    </citation>
    <scope>NUCLEOTIDE SEQUENCE [LARGE SCALE GENOMIC DNA]</scope>
    <source>
        <strain evidence="3">DSM 17724</strain>
    </source>
</reference>